<accession>A0A2K8HNY4</accession>
<sequence length="81" mass="8337">MLGVRVIGLVHADRRRVVVDGQGHLAAEAHFQAGAGAAPAGEQVDDDRVVGVVQGQAVLGFEVERGGLLEGSHAGSLVSWK</sequence>
<proteinExistence type="predicted"/>
<protein>
    <submittedName>
        <fullName evidence="1">Uncharacterized protein</fullName>
    </submittedName>
</protein>
<organism evidence="1 2">
    <name type="scientific">Pseudomonas phage vB_PaeP_E220</name>
    <dbReference type="NCBI Taxonomy" id="2034343"/>
    <lineage>
        <taxon>Viruses</taxon>
        <taxon>Duplodnaviria</taxon>
        <taxon>Heunggongvirae</taxon>
        <taxon>Uroviricota</taxon>
        <taxon>Caudoviricetes</taxon>
        <taxon>Hollowayvirus</taxon>
        <taxon>Hollowayvirus E220</taxon>
    </lineage>
</organism>
<dbReference type="EMBL" id="MF490237">
    <property type="protein sequence ID" value="ASZ72206.1"/>
    <property type="molecule type" value="Genomic_DNA"/>
</dbReference>
<keyword evidence="2" id="KW-1185">Reference proteome</keyword>
<name>A0A2K8HNY4_9CAUD</name>
<evidence type="ECO:0000313" key="1">
    <source>
        <dbReference type="EMBL" id="ASZ72206.1"/>
    </source>
</evidence>
<evidence type="ECO:0000313" key="2">
    <source>
        <dbReference type="Proteomes" id="UP000241174"/>
    </source>
</evidence>
<reference evidence="1 2" key="1">
    <citation type="submission" date="2017-07" db="EMBL/GenBank/DDBJ databases">
        <title>Use of a Phage Cocktail against Pseudomonas aeruginosa Infections.</title>
        <authorList>
            <person name="Forti F."/>
            <person name="Roach D."/>
            <person name="Cafora M."/>
            <person name="Pasini M."/>
            <person name="Horner D.S."/>
            <person name="Briani F."/>
            <person name="Debarbieux L."/>
            <person name="Ghisotti D."/>
        </authorList>
    </citation>
    <scope>NUCLEOTIDE SEQUENCE [LARGE SCALE GENOMIC DNA]</scope>
</reference>
<dbReference type="Proteomes" id="UP000241174">
    <property type="component" value="Genome"/>
</dbReference>
<gene>
    <name evidence="1" type="ORF">vBPaePE220_00066</name>
</gene>